<keyword evidence="2" id="KW-1185">Reference proteome</keyword>
<dbReference type="InterPro" id="IPR036397">
    <property type="entry name" value="RNaseH_sf"/>
</dbReference>
<reference evidence="1" key="2">
    <citation type="submission" date="2022-06" db="UniProtKB">
        <authorList>
            <consortium name="EnsemblMetazoa"/>
        </authorList>
    </citation>
    <scope>IDENTIFICATION</scope>
    <source>
        <strain evidence="1">DF5081</strain>
    </source>
</reference>
<reference evidence="2" key="1">
    <citation type="submission" date="2010-08" db="EMBL/GenBank/DDBJ databases">
        <authorList>
            <consortium name="Caenorhabditis japonica Sequencing Consortium"/>
            <person name="Wilson R.K."/>
        </authorList>
    </citation>
    <scope>NUCLEOTIDE SEQUENCE [LARGE SCALE GENOMIC DNA]</scope>
    <source>
        <strain evidence="2">DF5081</strain>
    </source>
</reference>
<protein>
    <submittedName>
        <fullName evidence="1">Uncharacterized protein</fullName>
    </submittedName>
</protein>
<dbReference type="Gene3D" id="3.30.420.10">
    <property type="entry name" value="Ribonuclease H-like superfamily/Ribonuclease H"/>
    <property type="match status" value="1"/>
</dbReference>
<dbReference type="GO" id="GO:0003676">
    <property type="term" value="F:nucleic acid binding"/>
    <property type="evidence" value="ECO:0007669"/>
    <property type="project" value="InterPro"/>
</dbReference>
<accession>A0A8R1E997</accession>
<evidence type="ECO:0000313" key="2">
    <source>
        <dbReference type="Proteomes" id="UP000005237"/>
    </source>
</evidence>
<dbReference type="SUPFAM" id="SSF52540">
    <property type="entry name" value="P-loop containing nucleoside triphosphate hydrolases"/>
    <property type="match status" value="1"/>
</dbReference>
<dbReference type="Proteomes" id="UP000005237">
    <property type="component" value="Unassembled WGS sequence"/>
</dbReference>
<organism evidence="1 2">
    <name type="scientific">Caenorhabditis japonica</name>
    <dbReference type="NCBI Taxonomy" id="281687"/>
    <lineage>
        <taxon>Eukaryota</taxon>
        <taxon>Metazoa</taxon>
        <taxon>Ecdysozoa</taxon>
        <taxon>Nematoda</taxon>
        <taxon>Chromadorea</taxon>
        <taxon>Rhabditida</taxon>
        <taxon>Rhabditina</taxon>
        <taxon>Rhabditomorpha</taxon>
        <taxon>Rhabditoidea</taxon>
        <taxon>Rhabditidae</taxon>
        <taxon>Peloderinae</taxon>
        <taxon>Caenorhabditis</taxon>
    </lineage>
</organism>
<sequence length="179" mass="20714">MMKVAKLSDRHKEKRMDFVMVNLATKWENILFSDEKKWNLDGPDGNRSYWRDLRKDPQLFSKRNFGGGSLMVWMLLRNLDMISGMFNDTRFIVKELKRKCILCTFATGSNKGNDTFLAFAISINKAHGQSFGRVGLYLPEDIFAHGQTYVALSRARSKNELFIKSTSERLLNVVHKEIL</sequence>
<name>A0A8R1E997_CAEJA</name>
<dbReference type="EnsemblMetazoa" id="CJA25753.1">
    <property type="protein sequence ID" value="CJA25753.1"/>
    <property type="gene ID" value="WBGene00181325"/>
</dbReference>
<dbReference type="InterPro" id="IPR027417">
    <property type="entry name" value="P-loop_NTPase"/>
</dbReference>
<evidence type="ECO:0000313" key="1">
    <source>
        <dbReference type="EnsemblMetazoa" id="CJA25753.1"/>
    </source>
</evidence>
<proteinExistence type="predicted"/>
<dbReference type="AlphaFoldDB" id="A0A8R1E997"/>
<dbReference type="CDD" id="cd18809">
    <property type="entry name" value="SF1_C_RecD"/>
    <property type="match status" value="1"/>
</dbReference>